<organism evidence="1 2">
    <name type="scientific">Comamonas antarctica</name>
    <dbReference type="NCBI Taxonomy" id="2743470"/>
    <lineage>
        <taxon>Bacteria</taxon>
        <taxon>Pseudomonadati</taxon>
        <taxon>Pseudomonadota</taxon>
        <taxon>Betaproteobacteria</taxon>
        <taxon>Burkholderiales</taxon>
        <taxon>Comamonadaceae</taxon>
        <taxon>Comamonas</taxon>
    </lineage>
</organism>
<name>A0A6N1WWU8_9BURK</name>
<dbReference type="RefSeq" id="WP_175502374.1">
    <property type="nucleotide sequence ID" value="NZ_CAURQT010000008.1"/>
</dbReference>
<dbReference type="KEGG" id="aant:HUK68_00210"/>
<dbReference type="SUPFAM" id="SSF69635">
    <property type="entry name" value="Type III secretory system chaperone-like"/>
    <property type="match status" value="1"/>
</dbReference>
<dbReference type="InterPro" id="IPR010261">
    <property type="entry name" value="Tir_chaperone"/>
</dbReference>
<dbReference type="EMBL" id="CP054840">
    <property type="protein sequence ID" value="QKV51437.1"/>
    <property type="molecule type" value="Genomic_DNA"/>
</dbReference>
<dbReference type="GO" id="GO:0030254">
    <property type="term" value="P:protein secretion by the type III secretion system"/>
    <property type="evidence" value="ECO:0007669"/>
    <property type="project" value="InterPro"/>
</dbReference>
<protein>
    <submittedName>
        <fullName evidence="1">Type III secretion system chaperone</fullName>
    </submittedName>
</protein>
<dbReference type="CDD" id="cd16364">
    <property type="entry name" value="T3SC_I-like"/>
    <property type="match status" value="1"/>
</dbReference>
<dbReference type="Pfam" id="PF05932">
    <property type="entry name" value="CesT"/>
    <property type="match status" value="1"/>
</dbReference>
<reference evidence="1 2" key="1">
    <citation type="submission" date="2020-06" db="EMBL/GenBank/DDBJ databases">
        <title>Acidovorax antarctica sp. nov., isolated from Corinth ice sheet soil, Antarctic Fields Peninsula.</title>
        <authorList>
            <person name="Xu Q."/>
            <person name="Peng F."/>
        </authorList>
    </citation>
    <scope>NUCLEOTIDE SEQUENCE [LARGE SCALE GENOMIC DNA]</scope>
    <source>
        <strain evidence="1 2">16-35-5</strain>
    </source>
</reference>
<keyword evidence="2" id="KW-1185">Reference proteome</keyword>
<dbReference type="Proteomes" id="UP000509579">
    <property type="component" value="Chromosome"/>
</dbReference>
<proteinExistence type="predicted"/>
<evidence type="ECO:0000313" key="2">
    <source>
        <dbReference type="Proteomes" id="UP000509579"/>
    </source>
</evidence>
<dbReference type="Gene3D" id="3.30.1460.10">
    <property type="match status" value="1"/>
</dbReference>
<evidence type="ECO:0000313" key="1">
    <source>
        <dbReference type="EMBL" id="QKV51437.1"/>
    </source>
</evidence>
<accession>A0A6N1WWU8</accession>
<sequence length="157" mass="17157">MEFSTFLQEIGAAARLDTSAAAQAGGCTIVFSETMEVTFEHDADKCMVQLFAPVIATGKWPTELRARMLASVLQLHLFGMGTDGNYFGFDPDLGRIVFFRSIALPGLTPEQAVQAVESFVNQLERWQAHLVRASVAQDKPADLAVPAPSRELPMQRA</sequence>
<gene>
    <name evidence="1" type="ORF">HUK68_00210</name>
</gene>
<dbReference type="AlphaFoldDB" id="A0A6N1WWU8"/>